<dbReference type="Proteomes" id="UP000007978">
    <property type="component" value="Chromosome 3"/>
</dbReference>
<keyword evidence="9" id="KW-1185">Reference proteome</keyword>
<gene>
    <name evidence="8" type="ORF">FPSE_03929</name>
</gene>
<dbReference type="GO" id="GO:0004693">
    <property type="term" value="F:cyclin-dependent protein serine/threonine kinase activity"/>
    <property type="evidence" value="ECO:0007669"/>
    <property type="project" value="UniProtKB-EC"/>
</dbReference>
<dbReference type="GO" id="GO:0007165">
    <property type="term" value="P:signal transduction"/>
    <property type="evidence" value="ECO:0007669"/>
    <property type="project" value="TreeGrafter"/>
</dbReference>
<dbReference type="GO" id="GO:0010389">
    <property type="term" value="P:regulation of G2/M transition of mitotic cell cycle"/>
    <property type="evidence" value="ECO:0007669"/>
    <property type="project" value="TreeGrafter"/>
</dbReference>
<keyword evidence="2" id="KW-0547">Nucleotide-binding</keyword>
<dbReference type="PANTHER" id="PTHR24056:SF576">
    <property type="entry name" value="SERINE_THREONINE-PROTEIN KINASE CSK1"/>
    <property type="match status" value="1"/>
</dbReference>
<dbReference type="PROSITE" id="PS50011">
    <property type="entry name" value="PROTEIN_KINASE_DOM"/>
    <property type="match status" value="1"/>
</dbReference>
<name>K3VM78_FUSPC</name>
<dbReference type="GO" id="GO:0000082">
    <property type="term" value="P:G1/S transition of mitotic cell cycle"/>
    <property type="evidence" value="ECO:0007669"/>
    <property type="project" value="TreeGrafter"/>
</dbReference>
<dbReference type="EMBL" id="AFNW01000081">
    <property type="protein sequence ID" value="EKJ75749.1"/>
    <property type="molecule type" value="Genomic_DNA"/>
</dbReference>
<proteinExistence type="predicted"/>
<evidence type="ECO:0000256" key="4">
    <source>
        <dbReference type="ARBA" id="ARBA00047811"/>
    </source>
</evidence>
<dbReference type="PROSITE" id="PS00028">
    <property type="entry name" value="ZINC_FINGER_C2H2_1"/>
    <property type="match status" value="1"/>
</dbReference>
<dbReference type="GO" id="GO:0030332">
    <property type="term" value="F:cyclin binding"/>
    <property type="evidence" value="ECO:0007669"/>
    <property type="project" value="TreeGrafter"/>
</dbReference>
<dbReference type="SMART" id="SM00220">
    <property type="entry name" value="S_TKc"/>
    <property type="match status" value="1"/>
</dbReference>
<dbReference type="InterPro" id="IPR000719">
    <property type="entry name" value="Prot_kinase_dom"/>
</dbReference>
<dbReference type="InterPro" id="IPR011009">
    <property type="entry name" value="Kinase-like_dom_sf"/>
</dbReference>
<dbReference type="GO" id="GO:0005524">
    <property type="term" value="F:ATP binding"/>
    <property type="evidence" value="ECO:0007669"/>
    <property type="project" value="UniProtKB-KW"/>
</dbReference>
<reference evidence="8 9" key="1">
    <citation type="journal article" date="2012" name="PLoS Pathog.">
        <title>Comparative pathogenomics reveals horizontally acquired novel virulence genes in fungi infecting cereal hosts.</title>
        <authorList>
            <person name="Gardiner D.M."/>
            <person name="McDonald M.C."/>
            <person name="Covarelli L."/>
            <person name="Solomon P.S."/>
            <person name="Rusu A.G."/>
            <person name="Marshall M."/>
            <person name="Kazan K."/>
            <person name="Chakraborty S."/>
            <person name="McDonald B.A."/>
            <person name="Manners J.M."/>
        </authorList>
    </citation>
    <scope>NUCLEOTIDE SEQUENCE [LARGE SCALE GENOMIC DNA]</scope>
    <source>
        <strain evidence="8 9">CS3096</strain>
    </source>
</reference>
<feature type="region of interest" description="Disordered" evidence="6">
    <location>
        <begin position="723"/>
        <end position="805"/>
    </location>
</feature>
<dbReference type="Gene3D" id="3.30.200.20">
    <property type="entry name" value="Phosphorylase Kinase, domain 1"/>
    <property type="match status" value="1"/>
</dbReference>
<feature type="region of interest" description="Disordered" evidence="6">
    <location>
        <begin position="357"/>
        <end position="384"/>
    </location>
</feature>
<feature type="compositionally biased region" description="Polar residues" evidence="6">
    <location>
        <begin position="744"/>
        <end position="784"/>
    </location>
</feature>
<organism evidence="8 9">
    <name type="scientific">Fusarium pseudograminearum (strain CS3096)</name>
    <name type="common">Wheat and barley crown-rot fungus</name>
    <dbReference type="NCBI Taxonomy" id="1028729"/>
    <lineage>
        <taxon>Eukaryota</taxon>
        <taxon>Fungi</taxon>
        <taxon>Dikarya</taxon>
        <taxon>Ascomycota</taxon>
        <taxon>Pezizomycotina</taxon>
        <taxon>Sordariomycetes</taxon>
        <taxon>Hypocreomycetidae</taxon>
        <taxon>Hypocreales</taxon>
        <taxon>Nectriaceae</taxon>
        <taxon>Fusarium</taxon>
    </lineage>
</organism>
<evidence type="ECO:0000256" key="5">
    <source>
        <dbReference type="ARBA" id="ARBA00048367"/>
    </source>
</evidence>
<protein>
    <recommendedName>
        <fullName evidence="1">cyclin-dependent kinase</fullName>
        <ecNumber evidence="1">2.7.11.22</ecNumber>
    </recommendedName>
</protein>
<dbReference type="GO" id="GO:0000307">
    <property type="term" value="C:cyclin-dependent protein kinase holoenzyme complex"/>
    <property type="evidence" value="ECO:0007669"/>
    <property type="project" value="TreeGrafter"/>
</dbReference>
<keyword evidence="3" id="KW-0067">ATP-binding</keyword>
<comment type="catalytic activity">
    <reaction evidence="5">
        <text>L-seryl-[protein] + ATP = O-phospho-L-seryl-[protein] + ADP + H(+)</text>
        <dbReference type="Rhea" id="RHEA:17989"/>
        <dbReference type="Rhea" id="RHEA-COMP:9863"/>
        <dbReference type="Rhea" id="RHEA-COMP:11604"/>
        <dbReference type="ChEBI" id="CHEBI:15378"/>
        <dbReference type="ChEBI" id="CHEBI:29999"/>
        <dbReference type="ChEBI" id="CHEBI:30616"/>
        <dbReference type="ChEBI" id="CHEBI:83421"/>
        <dbReference type="ChEBI" id="CHEBI:456216"/>
        <dbReference type="EC" id="2.7.11.22"/>
    </reaction>
</comment>
<comment type="catalytic activity">
    <reaction evidence="4">
        <text>L-threonyl-[protein] + ATP = O-phospho-L-threonyl-[protein] + ADP + H(+)</text>
        <dbReference type="Rhea" id="RHEA:46608"/>
        <dbReference type="Rhea" id="RHEA-COMP:11060"/>
        <dbReference type="Rhea" id="RHEA-COMP:11605"/>
        <dbReference type="ChEBI" id="CHEBI:15378"/>
        <dbReference type="ChEBI" id="CHEBI:30013"/>
        <dbReference type="ChEBI" id="CHEBI:30616"/>
        <dbReference type="ChEBI" id="CHEBI:61977"/>
        <dbReference type="ChEBI" id="CHEBI:456216"/>
        <dbReference type="EC" id="2.7.11.22"/>
    </reaction>
</comment>
<dbReference type="GO" id="GO:0005634">
    <property type="term" value="C:nucleus"/>
    <property type="evidence" value="ECO:0007669"/>
    <property type="project" value="TreeGrafter"/>
</dbReference>
<evidence type="ECO:0000256" key="6">
    <source>
        <dbReference type="SAM" id="MobiDB-lite"/>
    </source>
</evidence>
<dbReference type="InterPro" id="IPR050108">
    <property type="entry name" value="CDK"/>
</dbReference>
<evidence type="ECO:0000256" key="1">
    <source>
        <dbReference type="ARBA" id="ARBA00012425"/>
    </source>
</evidence>
<comment type="caution">
    <text evidence="8">The sequence shown here is derived from an EMBL/GenBank/DDBJ whole genome shotgun (WGS) entry which is preliminary data.</text>
</comment>
<dbReference type="AlphaFoldDB" id="K3VM78"/>
<dbReference type="HOGENOM" id="CLU_376845_0_0_1"/>
<dbReference type="InterPro" id="IPR013087">
    <property type="entry name" value="Znf_C2H2_type"/>
</dbReference>
<accession>K3VM78</accession>
<dbReference type="PANTHER" id="PTHR24056">
    <property type="entry name" value="CELL DIVISION PROTEIN KINASE"/>
    <property type="match status" value="1"/>
</dbReference>
<evidence type="ECO:0000256" key="2">
    <source>
        <dbReference type="ARBA" id="ARBA00022741"/>
    </source>
</evidence>
<sequence>MALPEWKAALSMSQRYETIQKIQDSLSASSMSEAIAIEQAAYQISSTQEEYNLACQPTSTPTPPLSQEVESEIDSGIRIGSYKNCRPVSEGVTSEVYRSGDKALKVIVTYQDIEPHNPQREAKILKTLRSPCIPLLETFRDQEQRFVLVFPFMTYTLADVLAQGPLPLDSVRSIFRDILQGLKDIHTQSIIHRDIKPSAILLSSPTGPAYLSDFGTAWHPELSIHSEPANDKILDIGTGPYRAIDVLFGHKSYGPEVDMWGLGVMLSEVLRDPPTPIFESRAVHEDGNQLGLILSIFKTIGTPTPETWPEAKQFKVAPFELWTSFPGQNWEELLPNVHPDFTDLVSSLVRYDSQRLTSTQARKETDIPAGPGPDDSSDSSDSSDSYKPYILAATIPPVGYALHANLRDTRVRNTDVEDNHAKDTRVKDTHVKTTDDDFAVCFKDDIDDFDVDWNVVHRRYIHTPDYEVDNDILTGKRVDGINSRDPVQSIHVDTGIPLYRRRDHWRRWSAPGSFIPDWSHRRHVIRPHSPPSENGDDHCHRCCQTFFHPYHLSRHLQNHCPAVTVDSCPRELLLDNTLPDTLRFENPQLLPNSVRGELQEWVRSLYARRLQDVDQTGAVVDRLDSELSLGHTIPANRSFTNPQLLPNLVRGEFESWIMSFYPRPMQGVDRTGAVEKLASDDEGDSSVELDEQMKEWLSIDPNIDEEDIATYAPNDMSGGEMISWMPDDSSDGEMATDAPKDSSGGETTEVPNYSSNEEMATDAPNDSTDQEMATEVPNDSTDQEMATEVPNDSTDKEMGGVNMKM</sequence>
<dbReference type="GO" id="GO:0010468">
    <property type="term" value="P:regulation of gene expression"/>
    <property type="evidence" value="ECO:0007669"/>
    <property type="project" value="TreeGrafter"/>
</dbReference>
<evidence type="ECO:0000259" key="7">
    <source>
        <dbReference type="PROSITE" id="PS50011"/>
    </source>
</evidence>
<dbReference type="RefSeq" id="XP_009255322.1">
    <property type="nucleotide sequence ID" value="XM_009257047.1"/>
</dbReference>
<evidence type="ECO:0000313" key="8">
    <source>
        <dbReference type="EMBL" id="EKJ75749.1"/>
    </source>
</evidence>
<dbReference type="OrthoDB" id="413582at2759"/>
<feature type="domain" description="Protein kinase" evidence="7">
    <location>
        <begin position="82"/>
        <end position="367"/>
    </location>
</feature>
<dbReference type="Gene3D" id="1.10.510.10">
    <property type="entry name" value="Transferase(Phosphotransferase) domain 1"/>
    <property type="match status" value="1"/>
</dbReference>
<dbReference type="GO" id="GO:0005737">
    <property type="term" value="C:cytoplasm"/>
    <property type="evidence" value="ECO:0007669"/>
    <property type="project" value="TreeGrafter"/>
</dbReference>
<dbReference type="KEGG" id="fpu:FPSE_03929"/>
<dbReference type="GeneID" id="20362547"/>
<dbReference type="eggNOG" id="KOG0594">
    <property type="taxonomic scope" value="Eukaryota"/>
</dbReference>
<dbReference type="EC" id="2.7.11.22" evidence="1"/>
<evidence type="ECO:0000256" key="3">
    <source>
        <dbReference type="ARBA" id="ARBA00022840"/>
    </source>
</evidence>
<dbReference type="Pfam" id="PF00069">
    <property type="entry name" value="Pkinase"/>
    <property type="match status" value="1"/>
</dbReference>
<dbReference type="SUPFAM" id="SSF56112">
    <property type="entry name" value="Protein kinase-like (PK-like)"/>
    <property type="match status" value="1"/>
</dbReference>
<evidence type="ECO:0000313" key="9">
    <source>
        <dbReference type="Proteomes" id="UP000007978"/>
    </source>
</evidence>